<sequence>MEKFALTLRSKAAVKEYAASGFHVRYEKSLLEEIFVAIENKDADKLAWFNEFGDSIRKIVMNVHAYRKGLEFGFTEIAFDKYGWFARPIFLDYEVIQLGNSERYGEYSEILMGRGPNGIWSYALSYTFGCEGGGSALSVYDPQFASRDAALAKLKSMFTAKIGSTDTTNHKQDVILKTLKSIAALEVSRVQLALF</sequence>
<accession>A0ABW2Z9G6</accession>
<keyword evidence="2" id="KW-1185">Reference proteome</keyword>
<reference evidence="2" key="1">
    <citation type="journal article" date="2019" name="Int. J. Syst. Evol. Microbiol.">
        <title>The Global Catalogue of Microorganisms (GCM) 10K type strain sequencing project: providing services to taxonomists for standard genome sequencing and annotation.</title>
        <authorList>
            <consortium name="The Broad Institute Genomics Platform"/>
            <consortium name="The Broad Institute Genome Sequencing Center for Infectious Disease"/>
            <person name="Wu L."/>
            <person name="Ma J."/>
        </authorList>
    </citation>
    <scope>NUCLEOTIDE SEQUENCE [LARGE SCALE GENOMIC DNA]</scope>
    <source>
        <strain evidence="2">CCUG 60742</strain>
    </source>
</reference>
<evidence type="ECO:0000313" key="1">
    <source>
        <dbReference type="EMBL" id="MFD0763232.1"/>
    </source>
</evidence>
<dbReference type="RefSeq" id="WP_377137112.1">
    <property type="nucleotide sequence ID" value="NZ_JBHTIA010000002.1"/>
</dbReference>
<dbReference type="EMBL" id="JBHTIA010000002">
    <property type="protein sequence ID" value="MFD0763232.1"/>
    <property type="molecule type" value="Genomic_DNA"/>
</dbReference>
<gene>
    <name evidence="1" type="ORF">ACFQZI_00105</name>
</gene>
<name>A0ABW2Z9G6_9SPHI</name>
<organism evidence="1 2">
    <name type="scientific">Mucilaginibacter lutimaris</name>
    <dbReference type="NCBI Taxonomy" id="931629"/>
    <lineage>
        <taxon>Bacteria</taxon>
        <taxon>Pseudomonadati</taxon>
        <taxon>Bacteroidota</taxon>
        <taxon>Sphingobacteriia</taxon>
        <taxon>Sphingobacteriales</taxon>
        <taxon>Sphingobacteriaceae</taxon>
        <taxon>Mucilaginibacter</taxon>
    </lineage>
</organism>
<evidence type="ECO:0000313" key="2">
    <source>
        <dbReference type="Proteomes" id="UP001597073"/>
    </source>
</evidence>
<protein>
    <submittedName>
        <fullName evidence="1">Uncharacterized protein</fullName>
    </submittedName>
</protein>
<comment type="caution">
    <text evidence="1">The sequence shown here is derived from an EMBL/GenBank/DDBJ whole genome shotgun (WGS) entry which is preliminary data.</text>
</comment>
<dbReference type="Proteomes" id="UP001597073">
    <property type="component" value="Unassembled WGS sequence"/>
</dbReference>
<proteinExistence type="predicted"/>